<accession>A0A0F9S1D5</accession>
<dbReference type="PROSITE" id="PS50234">
    <property type="entry name" value="VWFA"/>
    <property type="match status" value="1"/>
</dbReference>
<name>A0A0F9S1D5_9ZZZZ</name>
<gene>
    <name evidence="2" type="ORF">LCGC14_0575910</name>
</gene>
<comment type="caution">
    <text evidence="2">The sequence shown here is derived from an EMBL/GenBank/DDBJ whole genome shotgun (WGS) entry which is preliminary data.</text>
</comment>
<dbReference type="CDD" id="cd00198">
    <property type="entry name" value="vWFA"/>
    <property type="match status" value="1"/>
</dbReference>
<dbReference type="InterPro" id="IPR002035">
    <property type="entry name" value="VWF_A"/>
</dbReference>
<protein>
    <recommendedName>
        <fullName evidence="1">VWFA domain-containing protein</fullName>
    </recommendedName>
</protein>
<reference evidence="2" key="1">
    <citation type="journal article" date="2015" name="Nature">
        <title>Complex archaea that bridge the gap between prokaryotes and eukaryotes.</title>
        <authorList>
            <person name="Spang A."/>
            <person name="Saw J.H."/>
            <person name="Jorgensen S.L."/>
            <person name="Zaremba-Niedzwiedzka K."/>
            <person name="Martijn J."/>
            <person name="Lind A.E."/>
            <person name="van Eijk R."/>
            <person name="Schleper C."/>
            <person name="Guy L."/>
            <person name="Ettema T.J."/>
        </authorList>
    </citation>
    <scope>NUCLEOTIDE SEQUENCE</scope>
</reference>
<dbReference type="EMBL" id="LAZR01000859">
    <property type="protein sequence ID" value="KKN56077.1"/>
    <property type="molecule type" value="Genomic_DNA"/>
</dbReference>
<feature type="domain" description="VWFA" evidence="1">
    <location>
        <begin position="1577"/>
        <end position="1707"/>
    </location>
</feature>
<dbReference type="Gene3D" id="3.40.50.410">
    <property type="entry name" value="von Willebrand factor, type A domain"/>
    <property type="match status" value="1"/>
</dbReference>
<dbReference type="InterPro" id="IPR036465">
    <property type="entry name" value="vWFA_dom_sf"/>
</dbReference>
<proteinExistence type="predicted"/>
<dbReference type="SUPFAM" id="SSF53300">
    <property type="entry name" value="vWA-like"/>
    <property type="match status" value="1"/>
</dbReference>
<sequence>MRRGVVCLGPYNISSPSFPGETGPVFIDLSKTRRVAVLTPHGDEIRKPSVDAIILNEFYSETCTVKWYECPGEMGRQYTLIPTACNVIITSFENGVTTLGECSASDYGIGEFCFGKNYTSTEVINSDDNKSFFVFDTHTFTVTGHLSEDSSIFDCSSCWSEVEAFSDHTSGQAAVRELPTAPPDFVEEVTETSFLEGTSITDERRLVWNEESTTSPNVDDVELIACATTLEIVGEECESVQNPDISISQFGDALVAYELRDKEGLTRVTTTNAATSTNKIIYHRSLSYGRLINSDTSTTTAVLEIYDDIELSDVLALQLGFLSGPLAAGDLFEINSIERVVVNNIPKHVIEFVLAGRELVFPDSNDIYDIRWFLVDASGVSLFSTLGGPRDIRSSMDGANIPTPQPLLPVKPFNVEKLIVKSMQACEDRIIGIWEGDEIGHGRYWANRIYTEEVFYIKEIRMPMSVPSGLNLFWYVGKKTGSGEAGEIEIISEIITSSGSGGQGEYSTGDVNIPILNVNGDYFIGVAISAGDGAANANITVGTYSTEENFSEFQVTGTYISGAAPPLRKINWHTNQYSNGAYAMTVCVSSNDGGGIFTPGHDPATEDTCIRFGGDDDSSDDGFFYHANSLFTHNDMVGNGTYFVKEIKQKLQVQNVGQKIYFTIHVASRDDSEPIFYKEVVADVAGTPVWYSTGPINVEISYQPSVYLIGASTRTPNTIYFKSSQSWINTYSILGTGARGIDDGVIAPLNRPINSTAASERTTNNVWSQQICIARTQGGPLTPVPVVDAGHYGWISYAHSDEIDTDSAIQGGLFNAHIFLKLPPHLDKIFITEIGVRLNLPSTGINLNFLVLKYISANRAEFFKKKTVTMTKSGDQYYFSGPLDWELPVTSTSLSGAGYYIGVGWGNIGSAVTWYMHNHNSLAGVFTPYGYMRGGNLEAEWNEGVGEEVTVNWADFDKSKTNDIVIQFSDSINPPVSGACCNNGGCENLTESECVGAGANFQGNGTNCYSFNCFNISGACCLGDGSCVDDITVTQCLDQGGFHQGENSRCSSSECERGACCFIDLTCLDLTQNDCSGQGGFFRGFGTACSSQDCGVAACCLSPTQCIDTTRGDCESQNGEWRPSSVCSTTDCSLANTGACCYGQGRCVETSLADCETTYEGTFFGVGTSCFTTNCPLTGGCCLPSDDCIEASFADCQSQNGRYFGNNTICEEVDCTEPFGACCLPDGFCTQIPLIDCISAGGIYFGDNLPCANINCTPSSNVGACCFRNGDCLALTEDECIDEDGSFQGIGITCNEANCQPDPLTNAEVLSIPDEGIKTVNPSIVTTKNNFGIDRAEHTYVAYQTFEDEEWNVYLRQLRRISKEETPPVYESPFDFTRPTFELQSIASISSNTVIYETDTVISSNNNICAIFSVYLPSGRQVMNCDENAVGNEILTFCGVIKEADIAWVEAIYSISASCPLDNAPSWFRGERYVGSYPPDAAMLGANSAAISCISFNFYPDTSEWCYQNPSCIQRHLFDDQICPSEYTAITYKPADLWNLEVDGNIITRVKYHMEIDAERYESGTSAPVAGFGSPVDFMFVIDHSRSMGNHINAVRSAVSEFMQRMFDDGVDIRFGLCVYGFGGTSGAPAVTCGTGEIFNGLYGISTESFTTSISELEDALTNWGVGAASAPGYVAIQYSLEDDNFVWRENAKRYIFLITDTKDNEGPFVTCSGYSNSQSSAINDAVSKNCTILLALCTNEEGCSYIDEGGGTNYIPLGPATGWDSSAVCPNPDDPTACGYFYVGGPYDTIFRAVEEIILSTLIARSIIVERDTRGYGATFLKPAEVIITYNEDLSDLWTQSKNDLVFRDVSPQLGVPTKGLTGAPFTLGGTIYGIDPVHLHGKSQNWVFFDEPGNIRIQYPNVGVPNRNRSNQKLIANSAKNPKIAVNNRNELFIAYESIESGTEHIVIKGTGDFAQSSIAGPKGSRITRFFSRYEFDYQHDISLPGEGVNQLGNLVIDKNDIIHVTWQSNRDGYWEVYYANGFNLFEPIRVTKSESRSGYPAIDIDDDGNVFVVYHDNRFGPYNIMLSVKHDRRILPLLQQDAYLASLRSFYEHFTNVLPITVTNASVTSQLPGFLWATRLEYTGSGSDNLIFDIDVNSGEIDNSGGSLGNIEIVALAGSTDGNLYGISSNGTVYLLSSGVSDDEYQILNLNDITLIGTIGDLPLPEYQIVDAAIDHRVEHLWVLLASADSIIILEVGLSHAELLSETLLYSSCDEAQGGLAILSDGTFMVARYENGLVKLSSSTYPDMLGSSVIFNFADINADVGYDLTGLTADHQDLVYAADTGRSLFTITSSGSINVVGPIQDTDDSTPEVGQLSLIVGFGYQYSGIEEEVGTPAFFHVILEFYDNKNMLGEPTIKIDSRENHEAFSTTNQADSTDAYLDGVRGLYLKSGTTGIMYFNAYHYRPTYSKRSIPYGFDTNQSYFVKTFVIQGDDISEGELQNTSFSCNKCSRYGSNLFDIEGCSYSFVITNNTDQTRYYNFRVDFYADEGKESIIRRFDLNFTSGDLSACEVDNAAAASKWLQSGLPTQPLQSRFIQIYPALADEQFICGLNYHVSLSSCSSNDEVLCDDYETILIVPSEWSESSLEDSLNTSDLFGISSAEINGIASVAWIAGNGRLKFAQLNSAGKWESEEVDASACSAPDLKEINERASIAYTTGGILKYAIRLNYGWDIDNTGLTAYVPSLINYNETPSIVFIENKGYEYLIKRTVKTGAIWTTETIMDTGDSASFIVPHAIINDIPAICYKTSGRWYYADRSTGAWVIDQSTQLIQISEGRIKVDSLFEFNSQPFVVGNIDNAAGVFWATSSDGTSWNGERIDASAVGNKHGGSLISGFPSAVYFAERPVSGELDLNTSNRESAVATVLEETADDPLDDTATLTSDFLESGAPTITYDLIFARLIDVISNQWLLEIVSSGFSVDDLTAQKSLASVSDGAIVFPAIQPLRVYLSNLSLTGETGFIGAGMKYFCECSSNIFDSPMTNIERLGRWHSSGQGHLDTRVTDSPGDTLRPDIDTRSTGAAIITFEDYNSDPYLGRTQSRIKSASFRVANIDEVFGSGTRSWFELDTQSKGRDVSTSIDIYDRINSSFEIPNAPGLSNELPTGQIRVINCKFNDDIVSTGAIDDQCDITDLEANVITEDPFIARQIIRQLSIKKEDVEYFTYNSSNEVVPAVTKCEIKLQLWGSPEVVAYRIKNEDTPVFGKWCAWNPDINDYYTETTHTISNGSGVKEICVQAMTYAGITAQFCLSVIADYQPTIFELRFYSDETYETLTPVYNGFYVVSVASNTELGKITNKVYIEIIPSSTVNSDTIHYDVEQQGSNDQFGLSATVASREGRQVFRGFFDINKEDNIFNKDGIARIQVRFPGTCERAEFVSKASFTKNILNVVSDDATVIQSTEDELADYRQEISGRVGSGIILRPSEDPYLIFGDPNYFLGQKEPKQTGVQQAKDNS</sequence>
<evidence type="ECO:0000313" key="2">
    <source>
        <dbReference type="EMBL" id="KKN56077.1"/>
    </source>
</evidence>
<evidence type="ECO:0000259" key="1">
    <source>
        <dbReference type="PROSITE" id="PS50234"/>
    </source>
</evidence>
<organism evidence="2">
    <name type="scientific">marine sediment metagenome</name>
    <dbReference type="NCBI Taxonomy" id="412755"/>
    <lineage>
        <taxon>unclassified sequences</taxon>
        <taxon>metagenomes</taxon>
        <taxon>ecological metagenomes</taxon>
    </lineage>
</organism>